<name>A0ABT9ZD66_9BACI</name>
<keyword evidence="1" id="KW-0812">Transmembrane</keyword>
<gene>
    <name evidence="4" type="ORF">J2S19_001131</name>
</gene>
<dbReference type="EMBL" id="JAUSUD010000003">
    <property type="protein sequence ID" value="MDQ0229879.1"/>
    <property type="molecule type" value="Genomic_DNA"/>
</dbReference>
<keyword evidence="1" id="KW-1133">Transmembrane helix</keyword>
<evidence type="ECO:0008006" key="6">
    <source>
        <dbReference type="Google" id="ProtNLM"/>
    </source>
</evidence>
<comment type="caution">
    <text evidence="4">The sequence shown here is derived from an EMBL/GenBank/DDBJ whole genome shotgun (WGS) entry which is preliminary data.</text>
</comment>
<evidence type="ECO:0000313" key="4">
    <source>
        <dbReference type="EMBL" id="MDQ0229879.1"/>
    </source>
</evidence>
<evidence type="ECO:0000256" key="1">
    <source>
        <dbReference type="SAM" id="Phobius"/>
    </source>
</evidence>
<dbReference type="RefSeq" id="WP_307338288.1">
    <property type="nucleotide sequence ID" value="NZ_JAUSUD010000003.1"/>
</dbReference>
<feature type="domain" description="DUF4179" evidence="2">
    <location>
        <begin position="41"/>
        <end position="133"/>
    </location>
</feature>
<evidence type="ECO:0000259" key="3">
    <source>
        <dbReference type="Pfam" id="PF18705"/>
    </source>
</evidence>
<dbReference type="InterPro" id="IPR040680">
    <property type="entry name" value="DUF5643"/>
</dbReference>
<accession>A0ABT9ZD66</accession>
<organism evidence="4 5">
    <name type="scientific">Metabacillus malikii</name>
    <dbReference type="NCBI Taxonomy" id="1504265"/>
    <lineage>
        <taxon>Bacteria</taxon>
        <taxon>Bacillati</taxon>
        <taxon>Bacillota</taxon>
        <taxon>Bacilli</taxon>
        <taxon>Bacillales</taxon>
        <taxon>Bacillaceae</taxon>
        <taxon>Metabacillus</taxon>
    </lineage>
</organism>
<feature type="transmembrane region" description="Helical" evidence="1">
    <location>
        <begin position="45"/>
        <end position="65"/>
    </location>
</feature>
<evidence type="ECO:0000259" key="2">
    <source>
        <dbReference type="Pfam" id="PF13786"/>
    </source>
</evidence>
<keyword evidence="1" id="KW-0472">Membrane</keyword>
<reference evidence="4 5" key="1">
    <citation type="submission" date="2023-07" db="EMBL/GenBank/DDBJ databases">
        <title>Genomic Encyclopedia of Type Strains, Phase IV (KMG-IV): sequencing the most valuable type-strain genomes for metagenomic binning, comparative biology and taxonomic classification.</title>
        <authorList>
            <person name="Goeker M."/>
        </authorList>
    </citation>
    <scope>NUCLEOTIDE SEQUENCE [LARGE SCALE GENOMIC DNA]</scope>
    <source>
        <strain evidence="4 5">DSM 29005</strain>
    </source>
</reference>
<proteinExistence type="predicted"/>
<dbReference type="Pfam" id="PF18705">
    <property type="entry name" value="DUF5643"/>
    <property type="match status" value="1"/>
</dbReference>
<protein>
    <recommendedName>
        <fullName evidence="6">DUF4179 domain-containing protein</fullName>
    </recommendedName>
</protein>
<dbReference type="Gene3D" id="2.60.40.1630">
    <property type="entry name" value="bacillus anthracis domain"/>
    <property type="match status" value="1"/>
</dbReference>
<keyword evidence="5" id="KW-1185">Reference proteome</keyword>
<dbReference type="Pfam" id="PF13786">
    <property type="entry name" value="DUF4179"/>
    <property type="match status" value="1"/>
</dbReference>
<feature type="domain" description="DUF5643" evidence="3">
    <location>
        <begin position="217"/>
        <end position="337"/>
    </location>
</feature>
<evidence type="ECO:0000313" key="5">
    <source>
        <dbReference type="Proteomes" id="UP001234495"/>
    </source>
</evidence>
<sequence>MKRSHNCSEEFPQDQIRLAIRSGIEKAQEQVNAPSHKKINMKRKVIYSLCSAAAIVGILIGSSYFSPALAKSLSQIPIIGSVFGNSDLLTLKQAQENGLTSEIGDTKKVNGISVTLAEILYDQNNISIGLYIETDKELGDHYFGAGMDYTINGKSPASSTGSYGEELLTTTTRTAIQEINVTDDMPDKFELGLILYGENGEKWYFSTPIEKISNISKVPVQHTQSVDGLNLTVTDMSFSKTGISIAYKSSEKETDFELSRGGNIDFMVVDQNGNEITGHSGGASGEKIKDRIVFKSSKHFDPVDSTVTELTITPYIVIPSEGGSVEIDENGKEKELEFKGNLIQPIEFASFKVKVPKQ</sequence>
<dbReference type="Proteomes" id="UP001234495">
    <property type="component" value="Unassembled WGS sequence"/>
</dbReference>
<dbReference type="InterPro" id="IPR025436">
    <property type="entry name" value="DUF4179"/>
</dbReference>
<dbReference type="Gene3D" id="2.60.40.1640">
    <property type="entry name" value="Conserved domain protein"/>
    <property type="match status" value="1"/>
</dbReference>